<accession>A0A0R1RZK5</accession>
<proteinExistence type="predicted"/>
<dbReference type="STRING" id="1423747.FC69_GL001467"/>
<dbReference type="Proteomes" id="UP000051264">
    <property type="component" value="Unassembled WGS sequence"/>
</dbReference>
<comment type="caution">
    <text evidence="3">The sequence shown here is derived from an EMBL/GenBank/DDBJ whole genome shotgun (WGS) entry which is preliminary data.</text>
</comment>
<dbReference type="RefSeq" id="WP_025082663.1">
    <property type="nucleotide sequence ID" value="NZ_AZEX01000040.1"/>
</dbReference>
<feature type="transmembrane region" description="Helical" evidence="1">
    <location>
        <begin position="254"/>
        <end position="278"/>
    </location>
</feature>
<dbReference type="eggNOG" id="COG5523">
    <property type="taxonomic scope" value="Bacteria"/>
</dbReference>
<evidence type="ECO:0000313" key="4">
    <source>
        <dbReference type="Proteomes" id="UP000051264"/>
    </source>
</evidence>
<dbReference type="OrthoDB" id="2274225at2"/>
<dbReference type="AlphaFoldDB" id="A0A0R1RZK5"/>
<dbReference type="PANTHER" id="PTHR40076">
    <property type="entry name" value="MEMBRANE PROTEIN-RELATED"/>
    <property type="match status" value="1"/>
</dbReference>
<keyword evidence="1" id="KW-1133">Transmembrane helix</keyword>
<dbReference type="PANTHER" id="PTHR40076:SF1">
    <property type="entry name" value="MEMBRANE PROTEIN"/>
    <property type="match status" value="1"/>
</dbReference>
<evidence type="ECO:0000256" key="1">
    <source>
        <dbReference type="SAM" id="Phobius"/>
    </source>
</evidence>
<sequence>MKYCPNCGQEVKEGAKFCPKCGSDLSQVTLKQETTTNQTESQKTEFKASEPVELILEQAEGLNMTRAEMKNEAQRKLSGRYGEWFKSILWAIVGIIISSLLVIVASGQMSAGFVKIALYRLYGGTDSQFGTGLLIFFWLIILIAAIIALFLIGCLLNAVMQWCAIFTLKGQRADGLKVFNYFVKAQKNRVLKANILISLYQFFWSLLFIIPGIVKQASYAMTNLILEKNPELSASEAINQSRKMMHGYKLEFLILQYSFFFWRIVAGVTYGLADFYVLPYQNVTQMAFLEVLYQKYQD</sequence>
<reference evidence="3 4" key="1">
    <citation type="journal article" date="2015" name="Genome Announc.">
        <title>Expanding the biotechnology potential of lactobacilli through comparative genomics of 213 strains and associated genera.</title>
        <authorList>
            <person name="Sun Z."/>
            <person name="Harris H.M."/>
            <person name="McCann A."/>
            <person name="Guo C."/>
            <person name="Argimon S."/>
            <person name="Zhang W."/>
            <person name="Yang X."/>
            <person name="Jeffery I.B."/>
            <person name="Cooney J.C."/>
            <person name="Kagawa T.F."/>
            <person name="Liu W."/>
            <person name="Song Y."/>
            <person name="Salvetti E."/>
            <person name="Wrobel A."/>
            <person name="Rasinkangas P."/>
            <person name="Parkhill J."/>
            <person name="Rea M.C."/>
            <person name="O'Sullivan O."/>
            <person name="Ritari J."/>
            <person name="Douillard F.P."/>
            <person name="Paul Ross R."/>
            <person name="Yang R."/>
            <person name="Briner A.E."/>
            <person name="Felis G.E."/>
            <person name="de Vos W.M."/>
            <person name="Barrangou R."/>
            <person name="Klaenhammer T.R."/>
            <person name="Caufield P.W."/>
            <person name="Cui Y."/>
            <person name="Zhang H."/>
            <person name="O'Toole P.W."/>
        </authorList>
    </citation>
    <scope>NUCLEOTIDE SEQUENCE [LARGE SCALE GENOMIC DNA]</scope>
    <source>
        <strain evidence="3 4">DSM 14340</strain>
    </source>
</reference>
<keyword evidence="1" id="KW-0812">Transmembrane</keyword>
<feature type="transmembrane region" description="Helical" evidence="1">
    <location>
        <begin position="133"/>
        <end position="159"/>
    </location>
</feature>
<dbReference type="InterPro" id="IPR010380">
    <property type="entry name" value="DUF975"/>
</dbReference>
<evidence type="ECO:0000313" key="3">
    <source>
        <dbReference type="EMBL" id="KRL59882.1"/>
    </source>
</evidence>
<dbReference type="Pfam" id="PF13240">
    <property type="entry name" value="Zn_Ribbon_1"/>
    <property type="match status" value="1"/>
</dbReference>
<dbReference type="Pfam" id="PF06161">
    <property type="entry name" value="DUF975"/>
    <property type="match status" value="1"/>
</dbReference>
<feature type="domain" description="Zinc-ribbon" evidence="2">
    <location>
        <begin position="3"/>
        <end position="25"/>
    </location>
</feature>
<feature type="transmembrane region" description="Helical" evidence="1">
    <location>
        <begin position="193"/>
        <end position="214"/>
    </location>
</feature>
<dbReference type="InterPro" id="IPR026870">
    <property type="entry name" value="Zinc_ribbon_dom"/>
</dbReference>
<dbReference type="PATRIC" id="fig|1423747.3.peg.1494"/>
<keyword evidence="1" id="KW-0472">Membrane</keyword>
<gene>
    <name evidence="3" type="ORF">FC69_GL001467</name>
</gene>
<dbReference type="EMBL" id="AZEX01000040">
    <property type="protein sequence ID" value="KRL59882.1"/>
    <property type="molecule type" value="Genomic_DNA"/>
</dbReference>
<evidence type="ECO:0000259" key="2">
    <source>
        <dbReference type="Pfam" id="PF13240"/>
    </source>
</evidence>
<name>A0A0R1RZK5_9LACO</name>
<feature type="transmembrane region" description="Helical" evidence="1">
    <location>
        <begin position="88"/>
        <end position="113"/>
    </location>
</feature>
<organism evidence="3 4">
    <name type="scientific">Latilactobacillus fuchuensis DSM 14340 = JCM 11249</name>
    <dbReference type="NCBI Taxonomy" id="1423747"/>
    <lineage>
        <taxon>Bacteria</taxon>
        <taxon>Bacillati</taxon>
        <taxon>Bacillota</taxon>
        <taxon>Bacilli</taxon>
        <taxon>Lactobacillales</taxon>
        <taxon>Lactobacillaceae</taxon>
        <taxon>Latilactobacillus</taxon>
    </lineage>
</organism>
<protein>
    <recommendedName>
        <fullName evidence="2">Zinc-ribbon domain-containing protein</fullName>
    </recommendedName>
</protein>